<sequence length="172" mass="20092">MMPKAKMDNQVIGYKDLAAIPKDKAILDIERPDLMIYGPHFNYTPLDLSELPRSRELSDGSVRRLSEELSQREEVVQKLQKEKEHLVELSQLAIEDLQSEEEKVNLLTKERAKLQVQAENFRCLLDQERHQRGELEKTSRKLEGDSRSTIQNLGEMEMMRSSLEELLRKMQL</sequence>
<name>A0ACC2FNB7_DALPE</name>
<dbReference type="Proteomes" id="UP001157502">
    <property type="component" value="Chromosome 25"/>
</dbReference>
<dbReference type="EMBL" id="CM055752">
    <property type="protein sequence ID" value="KAJ7992808.1"/>
    <property type="molecule type" value="Genomic_DNA"/>
</dbReference>
<evidence type="ECO:0000313" key="1">
    <source>
        <dbReference type="EMBL" id="KAJ7992808.1"/>
    </source>
</evidence>
<comment type="caution">
    <text evidence="1">The sequence shown here is derived from an EMBL/GenBank/DDBJ whole genome shotgun (WGS) entry which is preliminary data.</text>
</comment>
<evidence type="ECO:0000313" key="2">
    <source>
        <dbReference type="Proteomes" id="UP001157502"/>
    </source>
</evidence>
<accession>A0ACC2FNB7</accession>
<keyword evidence="2" id="KW-1185">Reference proteome</keyword>
<gene>
    <name evidence="1" type="ORF">DPEC_G00282670</name>
</gene>
<proteinExistence type="predicted"/>
<organism evidence="1 2">
    <name type="scientific">Dallia pectoralis</name>
    <name type="common">Alaska blackfish</name>
    <dbReference type="NCBI Taxonomy" id="75939"/>
    <lineage>
        <taxon>Eukaryota</taxon>
        <taxon>Metazoa</taxon>
        <taxon>Chordata</taxon>
        <taxon>Craniata</taxon>
        <taxon>Vertebrata</taxon>
        <taxon>Euteleostomi</taxon>
        <taxon>Actinopterygii</taxon>
        <taxon>Neopterygii</taxon>
        <taxon>Teleostei</taxon>
        <taxon>Protacanthopterygii</taxon>
        <taxon>Esociformes</taxon>
        <taxon>Umbridae</taxon>
        <taxon>Dallia</taxon>
    </lineage>
</organism>
<reference evidence="1" key="1">
    <citation type="submission" date="2021-05" db="EMBL/GenBank/DDBJ databases">
        <authorList>
            <person name="Pan Q."/>
            <person name="Jouanno E."/>
            <person name="Zahm M."/>
            <person name="Klopp C."/>
            <person name="Cabau C."/>
            <person name="Louis A."/>
            <person name="Berthelot C."/>
            <person name="Parey E."/>
            <person name="Roest Crollius H."/>
            <person name="Montfort J."/>
            <person name="Robinson-Rechavi M."/>
            <person name="Bouchez O."/>
            <person name="Lampietro C."/>
            <person name="Lopez Roques C."/>
            <person name="Donnadieu C."/>
            <person name="Postlethwait J."/>
            <person name="Bobe J."/>
            <person name="Dillon D."/>
            <person name="Chandos A."/>
            <person name="von Hippel F."/>
            <person name="Guiguen Y."/>
        </authorList>
    </citation>
    <scope>NUCLEOTIDE SEQUENCE</scope>
    <source>
        <strain evidence="1">YG-Jan2019</strain>
    </source>
</reference>
<protein>
    <submittedName>
        <fullName evidence="1">Uncharacterized protein</fullName>
    </submittedName>
</protein>